<organism evidence="1 2">
    <name type="scientific">Methanococcus vannielii (strain ATCC 35089 / DSM 1224 / JCM 13029 / OCM 148 / SB)</name>
    <dbReference type="NCBI Taxonomy" id="406327"/>
    <lineage>
        <taxon>Archaea</taxon>
        <taxon>Methanobacteriati</taxon>
        <taxon>Methanobacteriota</taxon>
        <taxon>Methanomada group</taxon>
        <taxon>Methanococci</taxon>
        <taxon>Methanococcales</taxon>
        <taxon>Methanococcaceae</taxon>
        <taxon>Methanococcus</taxon>
    </lineage>
</organism>
<proteinExistence type="predicted"/>
<dbReference type="AlphaFoldDB" id="A6USN3"/>
<accession>A6USN3</accession>
<keyword evidence="2" id="KW-1185">Reference proteome</keyword>
<dbReference type="SUPFAM" id="SSF52096">
    <property type="entry name" value="ClpP/crotonase"/>
    <property type="match status" value="1"/>
</dbReference>
<dbReference type="eggNOG" id="arCOG06649">
    <property type="taxonomic scope" value="Archaea"/>
</dbReference>
<protein>
    <submittedName>
        <fullName evidence="1">Uncharacterized protein</fullName>
    </submittedName>
</protein>
<dbReference type="Proteomes" id="UP000001107">
    <property type="component" value="Chromosome"/>
</dbReference>
<evidence type="ECO:0000313" key="1">
    <source>
        <dbReference type="EMBL" id="ABR55505.1"/>
    </source>
</evidence>
<name>A6USN3_METVS</name>
<evidence type="ECO:0000313" key="2">
    <source>
        <dbReference type="Proteomes" id="UP000001107"/>
    </source>
</evidence>
<dbReference type="HOGENOM" id="CLU_118153_0_0_2"/>
<dbReference type="InterPro" id="IPR029045">
    <property type="entry name" value="ClpP/crotonase-like_dom_sf"/>
</dbReference>
<reference evidence="1" key="1">
    <citation type="submission" date="2007-06" db="EMBL/GenBank/DDBJ databases">
        <title>Complete sequence of Methanococcus vannielii SB.</title>
        <authorList>
            <consortium name="US DOE Joint Genome Institute"/>
            <person name="Copeland A."/>
            <person name="Lucas S."/>
            <person name="Lapidus A."/>
            <person name="Barry K."/>
            <person name="Glavina del Rio T."/>
            <person name="Dalin E."/>
            <person name="Tice H."/>
            <person name="Pitluck S."/>
            <person name="Chain P."/>
            <person name="Malfatti S."/>
            <person name="Shin M."/>
            <person name="Vergez L."/>
            <person name="Schmutz J."/>
            <person name="Larimer F."/>
            <person name="Land M."/>
            <person name="Hauser L."/>
            <person name="Kyrpides N."/>
            <person name="Anderson I."/>
            <person name="Sieprawska-Lupa M."/>
            <person name="Whitman W.B."/>
            <person name="Richardson P."/>
        </authorList>
    </citation>
    <scope>NUCLEOTIDE SEQUENCE [LARGE SCALE GENOMIC DNA]</scope>
    <source>
        <strain evidence="1">SB</strain>
    </source>
</reference>
<dbReference type="STRING" id="406327.Mevan_1613"/>
<dbReference type="EMBL" id="CP000742">
    <property type="protein sequence ID" value="ABR55505.1"/>
    <property type="molecule type" value="Genomic_DNA"/>
</dbReference>
<gene>
    <name evidence="1" type="ordered locus">Mevan_1613</name>
</gene>
<dbReference type="KEGG" id="mvn:Mevan_1613"/>
<sequence>MDDKMTIKKLTGFFVILLVFTGFTVYYSEKISGHVQKSNPATFEVRGSEAIMVGVINEDIVEKVSTLIHDYPKVNKIVLLNVPGSKNSWKTIEAGKIVRKNGLNTHVPKNGYIASGGTVFFCAGINRTVESGAIVGVHSWSNNIIDDASILPKNHPYHKVYLDYFEEMGISDEFYWFMIESAPSFRMHYMTEYELKKYGLITN</sequence>